<organism evidence="2 3">
    <name type="scientific">Funneliformis geosporum</name>
    <dbReference type="NCBI Taxonomy" id="1117311"/>
    <lineage>
        <taxon>Eukaryota</taxon>
        <taxon>Fungi</taxon>
        <taxon>Fungi incertae sedis</taxon>
        <taxon>Mucoromycota</taxon>
        <taxon>Glomeromycotina</taxon>
        <taxon>Glomeromycetes</taxon>
        <taxon>Glomerales</taxon>
        <taxon>Glomeraceae</taxon>
        <taxon>Funneliformis</taxon>
    </lineage>
</organism>
<dbReference type="Proteomes" id="UP001153678">
    <property type="component" value="Unassembled WGS sequence"/>
</dbReference>
<comment type="caution">
    <text evidence="2">The sequence shown here is derived from an EMBL/GenBank/DDBJ whole genome shotgun (WGS) entry which is preliminary data.</text>
</comment>
<proteinExistence type="predicted"/>
<evidence type="ECO:0000313" key="3">
    <source>
        <dbReference type="Proteomes" id="UP001153678"/>
    </source>
</evidence>
<keyword evidence="3" id="KW-1185">Reference proteome</keyword>
<evidence type="ECO:0000313" key="2">
    <source>
        <dbReference type="EMBL" id="CAI2162502.1"/>
    </source>
</evidence>
<gene>
    <name evidence="2" type="ORF">FWILDA_LOCUS590</name>
</gene>
<evidence type="ECO:0000256" key="1">
    <source>
        <dbReference type="SAM" id="Coils"/>
    </source>
</evidence>
<accession>A0A9W4WLC5</accession>
<name>A0A9W4WLC5_9GLOM</name>
<sequence length="339" mass="41107">MFNFYPIFPLFQKRIWKENASSKIDLTIWESEKNEVPYASYYNSELGRKFMNLDKNNEIYKYVLKEFEKYPRFDGECFAAAIAYLDSQKLIKEHFFFDKKDFKNYALAEYLVQYFQFKAFGYKYFSLFANYIYEKGCCCANDENTKILERIQSKVETFTGDDSIIKFFYEEEYKYKYNDKSLPDKFSENTVSTELIQLKCYCLFAKNLEEETELINKQEIRNLKETIEKLNDELEYERSSRQNLEFNNEKVHMEELICKAKSKIRNEHHFLLEFLLETQEQIIRLQHLENLDEQIFQLSKRRLEDDKRALDDKLSRDELQTLCEVKEKLTKLQINMEQI</sequence>
<protein>
    <submittedName>
        <fullName evidence="2">19909_t:CDS:1</fullName>
    </submittedName>
</protein>
<feature type="coiled-coil region" evidence="1">
    <location>
        <begin position="213"/>
        <end position="247"/>
    </location>
</feature>
<dbReference type="OrthoDB" id="10345859at2759"/>
<reference evidence="2" key="1">
    <citation type="submission" date="2022-08" db="EMBL/GenBank/DDBJ databases">
        <authorList>
            <person name="Kallberg Y."/>
            <person name="Tangrot J."/>
            <person name="Rosling A."/>
        </authorList>
    </citation>
    <scope>NUCLEOTIDE SEQUENCE</scope>
    <source>
        <strain evidence="2">Wild A</strain>
    </source>
</reference>
<dbReference type="EMBL" id="CAMKVN010000040">
    <property type="protein sequence ID" value="CAI2162502.1"/>
    <property type="molecule type" value="Genomic_DNA"/>
</dbReference>
<dbReference type="AlphaFoldDB" id="A0A9W4WLC5"/>
<keyword evidence="1" id="KW-0175">Coiled coil</keyword>